<dbReference type="AlphaFoldDB" id="A0A318GZ42"/>
<evidence type="ECO:0000313" key="3">
    <source>
        <dbReference type="Proteomes" id="UP000247811"/>
    </source>
</evidence>
<dbReference type="InterPro" id="IPR018392">
    <property type="entry name" value="LysM"/>
</dbReference>
<dbReference type="Gene3D" id="3.10.350.10">
    <property type="entry name" value="LysM domain"/>
    <property type="match status" value="1"/>
</dbReference>
<comment type="caution">
    <text evidence="2">The sequence shown here is derived from an EMBL/GenBank/DDBJ whole genome shotgun (WGS) entry which is preliminary data.</text>
</comment>
<accession>A0A318GZ42</accession>
<dbReference type="Pfam" id="PF04773">
    <property type="entry name" value="FecR"/>
    <property type="match status" value="1"/>
</dbReference>
<evidence type="ECO:0000259" key="1">
    <source>
        <dbReference type="PROSITE" id="PS51782"/>
    </source>
</evidence>
<dbReference type="Gene3D" id="2.60.120.1440">
    <property type="match status" value="1"/>
</dbReference>
<keyword evidence="3" id="KW-1185">Reference proteome</keyword>
<gene>
    <name evidence="2" type="ORF">C7444_10950</name>
</gene>
<reference evidence="2 3" key="1">
    <citation type="submission" date="2018-05" db="EMBL/GenBank/DDBJ databases">
        <title>Genomic Encyclopedia of Type Strains, Phase IV (KMG-IV): sequencing the most valuable type-strain genomes for metagenomic binning, comparative biology and taxonomic classification.</title>
        <authorList>
            <person name="Goeker M."/>
        </authorList>
    </citation>
    <scope>NUCLEOTIDE SEQUENCE [LARGE SCALE GENOMIC DNA]</scope>
    <source>
        <strain evidence="2 3">DSM 566</strain>
    </source>
</reference>
<dbReference type="PIRSF" id="PIRSF029644">
    <property type="entry name" value="UCP029644"/>
    <property type="match status" value="1"/>
</dbReference>
<dbReference type="EMBL" id="QJJS01000009">
    <property type="protein sequence ID" value="PXW95482.1"/>
    <property type="molecule type" value="Genomic_DNA"/>
</dbReference>
<protein>
    <submittedName>
        <fullName evidence="2">FecR family protein</fullName>
    </submittedName>
</protein>
<dbReference type="InterPro" id="IPR006860">
    <property type="entry name" value="FecR"/>
</dbReference>
<sequence>MRSELKHSCGRALAAAWPQRPRGPADRRLGRGRALLFVGLLCAAGIARSDDFLYTVAPGDNPWSISERLLIDMSYWPRLQRHNHIVDDRRLPPGSVLRIPEAWLRLRGTSLQVTALAGPVQIKRSGAWQAAQRGDPLRAGDRLQTGAHGSATLALDQTATVLLRQSTEIRLVEASRETTREGGGAPRVRIELLQGGLENAVHDLRKSGGELQIQTPTAITTVRGTEFRVSADAQTTRTEVLDGLVGFDNPHGQTDIPAGRGSVAGRGAAPLLPVELPPAPDLGRVEQRQQAWPLQGEIGGAGRYRLQLLAGTGTSVLAEAAGADLSSLAGEWPDGSYRLRVRAIAANGLEGLSAERTLEVDAQPAPPKLATDGPTVATTAPQLAWSVPQPGWRWRLQVSAVTAGTDAFAQPSVLRDQWLDQPRHTPAGLPAGDYAWRVASVDGSDQGPWSRVARFTVLPLVPRWAGLTLADGVHLGWQLDAAEDAPVRVQIALDPAFQQVVFDEIRHGREARLPRPRPGRYHLRLSALEHSEEASQWSEVRPLTVGWSLFGLR</sequence>
<dbReference type="Gene3D" id="2.60.40.10">
    <property type="entry name" value="Immunoglobulins"/>
    <property type="match status" value="1"/>
</dbReference>
<dbReference type="PANTHER" id="PTHR38731">
    <property type="entry name" value="LIPL45-RELATED LIPOPROTEIN-RELATED"/>
    <property type="match status" value="1"/>
</dbReference>
<feature type="domain" description="LysM" evidence="1">
    <location>
        <begin position="52"/>
        <end position="99"/>
    </location>
</feature>
<dbReference type="InterPro" id="IPR016930">
    <property type="entry name" value="UCP029644"/>
</dbReference>
<dbReference type="SMART" id="SM00257">
    <property type="entry name" value="LysM"/>
    <property type="match status" value="1"/>
</dbReference>
<dbReference type="PROSITE" id="PS51782">
    <property type="entry name" value="LYSM"/>
    <property type="match status" value="1"/>
</dbReference>
<dbReference type="CDD" id="cd00118">
    <property type="entry name" value="LysM"/>
    <property type="match status" value="1"/>
</dbReference>
<evidence type="ECO:0000313" key="2">
    <source>
        <dbReference type="EMBL" id="PXW95482.1"/>
    </source>
</evidence>
<proteinExistence type="predicted"/>
<dbReference type="RefSeq" id="WP_310732629.1">
    <property type="nucleotide sequence ID" value="NZ_QJJS01000009.1"/>
</dbReference>
<organism evidence="2 3">
    <name type="scientific">Sphaerotilus hippei</name>
    <dbReference type="NCBI Taxonomy" id="744406"/>
    <lineage>
        <taxon>Bacteria</taxon>
        <taxon>Pseudomonadati</taxon>
        <taxon>Pseudomonadota</taxon>
        <taxon>Betaproteobacteria</taxon>
        <taxon>Burkholderiales</taxon>
        <taxon>Sphaerotilaceae</taxon>
        <taxon>Sphaerotilus</taxon>
    </lineage>
</organism>
<dbReference type="Proteomes" id="UP000247811">
    <property type="component" value="Unassembled WGS sequence"/>
</dbReference>
<dbReference type="SUPFAM" id="SSF54106">
    <property type="entry name" value="LysM domain"/>
    <property type="match status" value="1"/>
</dbReference>
<dbReference type="InterPro" id="IPR013783">
    <property type="entry name" value="Ig-like_fold"/>
</dbReference>
<name>A0A318GZ42_9BURK</name>
<dbReference type="InterPro" id="IPR036779">
    <property type="entry name" value="LysM_dom_sf"/>
</dbReference>
<dbReference type="Pfam" id="PF01476">
    <property type="entry name" value="LysM"/>
    <property type="match status" value="1"/>
</dbReference>